<dbReference type="Proteomes" id="UP000813462">
    <property type="component" value="Unassembled WGS sequence"/>
</dbReference>
<proteinExistence type="predicted"/>
<gene>
    <name evidence="2" type="ORF">FEM48_ZijujUnG0074000</name>
</gene>
<dbReference type="InterPro" id="IPR044730">
    <property type="entry name" value="RNase_H-like_dom_plant"/>
</dbReference>
<reference evidence="2" key="1">
    <citation type="journal article" date="2021" name="Front. Plant Sci.">
        <title>Chromosome-Scale Genome Assembly for Chinese Sour Jujube and Insights Into Its Genome Evolution and Domestication Signature.</title>
        <authorList>
            <person name="Shen L.-Y."/>
            <person name="Luo H."/>
            <person name="Wang X.-L."/>
            <person name="Wang X.-M."/>
            <person name="Qiu X.-J."/>
            <person name="Liu H."/>
            <person name="Zhou S.-S."/>
            <person name="Jia K.-H."/>
            <person name="Nie S."/>
            <person name="Bao Y.-T."/>
            <person name="Zhang R.-G."/>
            <person name="Yun Q.-Z."/>
            <person name="Chai Y.-H."/>
            <person name="Lu J.-Y."/>
            <person name="Li Y."/>
            <person name="Zhao S.-W."/>
            <person name="Mao J.-F."/>
            <person name="Jia S.-G."/>
            <person name="Mao Y.-M."/>
        </authorList>
    </citation>
    <scope>NUCLEOTIDE SEQUENCE</scope>
    <source>
        <strain evidence="2">AT0</strain>
        <tissue evidence="2">Leaf</tissue>
    </source>
</reference>
<dbReference type="InterPro" id="IPR036047">
    <property type="entry name" value="F-box-like_dom_sf"/>
</dbReference>
<dbReference type="SUPFAM" id="SSF53098">
    <property type="entry name" value="Ribonuclease H-like"/>
    <property type="match status" value="1"/>
</dbReference>
<dbReference type="Pfam" id="PF00646">
    <property type="entry name" value="F-box"/>
    <property type="match status" value="1"/>
</dbReference>
<dbReference type="PROSITE" id="PS50181">
    <property type="entry name" value="FBOX"/>
    <property type="match status" value="1"/>
</dbReference>
<evidence type="ECO:0000259" key="1">
    <source>
        <dbReference type="PROSITE" id="PS50181"/>
    </source>
</evidence>
<dbReference type="CDD" id="cd06222">
    <property type="entry name" value="RNase_H_like"/>
    <property type="match status" value="1"/>
</dbReference>
<dbReference type="GO" id="GO:0003676">
    <property type="term" value="F:nucleic acid binding"/>
    <property type="evidence" value="ECO:0007669"/>
    <property type="project" value="InterPro"/>
</dbReference>
<dbReference type="Gene3D" id="3.30.420.10">
    <property type="entry name" value="Ribonuclease H-like superfamily/Ribonuclease H"/>
    <property type="match status" value="1"/>
</dbReference>
<evidence type="ECO:0000313" key="3">
    <source>
        <dbReference type="Proteomes" id="UP000813462"/>
    </source>
</evidence>
<dbReference type="AlphaFoldDB" id="A0A978U8U3"/>
<protein>
    <recommendedName>
        <fullName evidence="1">F-box domain-containing protein</fullName>
    </recommendedName>
</protein>
<dbReference type="InterPro" id="IPR052929">
    <property type="entry name" value="RNase_H-like_EbsB-rel"/>
</dbReference>
<organism evidence="2 3">
    <name type="scientific">Ziziphus jujuba var. spinosa</name>
    <dbReference type="NCBI Taxonomy" id="714518"/>
    <lineage>
        <taxon>Eukaryota</taxon>
        <taxon>Viridiplantae</taxon>
        <taxon>Streptophyta</taxon>
        <taxon>Embryophyta</taxon>
        <taxon>Tracheophyta</taxon>
        <taxon>Spermatophyta</taxon>
        <taxon>Magnoliopsida</taxon>
        <taxon>eudicotyledons</taxon>
        <taxon>Gunneridae</taxon>
        <taxon>Pentapetalae</taxon>
        <taxon>rosids</taxon>
        <taxon>fabids</taxon>
        <taxon>Rosales</taxon>
        <taxon>Rhamnaceae</taxon>
        <taxon>Paliureae</taxon>
        <taxon>Ziziphus</taxon>
    </lineage>
</organism>
<comment type="caution">
    <text evidence="2">The sequence shown here is derived from an EMBL/GenBank/DDBJ whole genome shotgun (WGS) entry which is preliminary data.</text>
</comment>
<accession>A0A978U8U3</accession>
<sequence length="368" mass="42151">MEEETLNSSLREYYVDQPLKKIKKMEELEKIHHDHDLISDLPESLIIKITSLLSLEDAIRFSLTSKNLNLLETLKLYDCTRLKNICFSSNNLRTLILMKCQGLENIHITAPYLESFVFDLEKKNHYLLLSRNSIIDLSGILLDPLINAKLCFYMMSLQRFDTDPNSLSLVFCCLLYVISGIRNEKLFQKDNCIAVLVRRFEFMVDEFLEAMRTLGLKEPKLDHPKHWFFPAPGRLVVNVDVAVKGRKSGIALVVRNAYGNVILATAKGMISDSVELAKIKALSWASEVALGKGWKDLGWWSDAQSGVNQINGKDDPCIWDSRFDILHLRELFATNDWSLDWSPRIENHLADALVKWALRGSVYGIWEG</sequence>
<dbReference type="Pfam" id="PF13456">
    <property type="entry name" value="RVT_3"/>
    <property type="match status" value="1"/>
</dbReference>
<dbReference type="InterPro" id="IPR012337">
    <property type="entry name" value="RNaseH-like_sf"/>
</dbReference>
<evidence type="ECO:0000313" key="2">
    <source>
        <dbReference type="EMBL" id="KAH7510895.1"/>
    </source>
</evidence>
<dbReference type="InterPro" id="IPR001810">
    <property type="entry name" value="F-box_dom"/>
</dbReference>
<dbReference type="PANTHER" id="PTHR47074">
    <property type="entry name" value="BNAC02G40300D PROTEIN"/>
    <property type="match status" value="1"/>
</dbReference>
<dbReference type="EMBL" id="JAEACU010000276">
    <property type="protein sequence ID" value="KAH7510895.1"/>
    <property type="molecule type" value="Genomic_DNA"/>
</dbReference>
<dbReference type="GO" id="GO:0004523">
    <property type="term" value="F:RNA-DNA hybrid ribonuclease activity"/>
    <property type="evidence" value="ECO:0007669"/>
    <property type="project" value="InterPro"/>
</dbReference>
<dbReference type="InterPro" id="IPR036397">
    <property type="entry name" value="RNaseH_sf"/>
</dbReference>
<feature type="domain" description="F-box" evidence="1">
    <location>
        <begin position="35"/>
        <end position="80"/>
    </location>
</feature>
<name>A0A978U8U3_ZIZJJ</name>
<dbReference type="SUPFAM" id="SSF81383">
    <property type="entry name" value="F-box domain"/>
    <property type="match status" value="1"/>
</dbReference>
<dbReference type="PANTHER" id="PTHR47074:SF11">
    <property type="entry name" value="REVERSE TRANSCRIPTASE-LIKE PROTEIN"/>
    <property type="match status" value="1"/>
</dbReference>
<dbReference type="InterPro" id="IPR002156">
    <property type="entry name" value="RNaseH_domain"/>
</dbReference>